<accession>A0A845GGX2</accession>
<protein>
    <submittedName>
        <fullName evidence="1">Uncharacterized protein</fullName>
    </submittedName>
</protein>
<organism evidence="1 2">
    <name type="scientific">Duganella vulcania</name>
    <dbReference type="NCBI Taxonomy" id="2692166"/>
    <lineage>
        <taxon>Bacteria</taxon>
        <taxon>Pseudomonadati</taxon>
        <taxon>Pseudomonadota</taxon>
        <taxon>Betaproteobacteria</taxon>
        <taxon>Burkholderiales</taxon>
        <taxon>Oxalobacteraceae</taxon>
        <taxon>Telluria group</taxon>
        <taxon>Duganella</taxon>
    </lineage>
</organism>
<sequence>MKIEVGWPYQMKGSLFDEVLEGPHKRCKSLVGVAMRLSVAELQHLVEECKRAHLHWFLLEKKKGAPPEMDSCASWVE</sequence>
<proteinExistence type="predicted"/>
<name>A0A845GGX2_9BURK</name>
<dbReference type="AlphaFoldDB" id="A0A845GGX2"/>
<evidence type="ECO:0000313" key="2">
    <source>
        <dbReference type="Proteomes" id="UP000447355"/>
    </source>
</evidence>
<reference evidence="1" key="1">
    <citation type="submission" date="2019-12" db="EMBL/GenBank/DDBJ databases">
        <title>Novel species isolated from a subtropical stream in China.</title>
        <authorList>
            <person name="Lu H."/>
        </authorList>
    </citation>
    <scope>NUCLEOTIDE SEQUENCE [LARGE SCALE GENOMIC DNA]</scope>
    <source>
        <strain evidence="1">FT81W</strain>
    </source>
</reference>
<dbReference type="Proteomes" id="UP000447355">
    <property type="component" value="Unassembled WGS sequence"/>
</dbReference>
<gene>
    <name evidence="1" type="ORF">GTP90_02215</name>
</gene>
<evidence type="ECO:0000313" key="1">
    <source>
        <dbReference type="EMBL" id="MYM92672.1"/>
    </source>
</evidence>
<dbReference type="EMBL" id="WWCX01000001">
    <property type="protein sequence ID" value="MYM92672.1"/>
    <property type="molecule type" value="Genomic_DNA"/>
</dbReference>
<comment type="caution">
    <text evidence="1">The sequence shown here is derived from an EMBL/GenBank/DDBJ whole genome shotgun (WGS) entry which is preliminary data.</text>
</comment>
<dbReference type="RefSeq" id="WP_161081930.1">
    <property type="nucleotide sequence ID" value="NZ_WWCX01000001.1"/>
</dbReference>